<proteinExistence type="predicted"/>
<comment type="caution">
    <text evidence="2">The sequence shown here is derived from an EMBL/GenBank/DDBJ whole genome shotgun (WGS) entry which is preliminary data.</text>
</comment>
<keyword evidence="1" id="KW-0175">Coiled coil</keyword>
<evidence type="ECO:0000313" key="3">
    <source>
        <dbReference type="Proteomes" id="UP001597419"/>
    </source>
</evidence>
<accession>A0ABW5G8N8</accession>
<dbReference type="EMBL" id="JBHUKU010000002">
    <property type="protein sequence ID" value="MFD2457861.1"/>
    <property type="molecule type" value="Genomic_DNA"/>
</dbReference>
<keyword evidence="3" id="KW-1185">Reference proteome</keyword>
<dbReference type="Proteomes" id="UP001597419">
    <property type="component" value="Unassembled WGS sequence"/>
</dbReference>
<name>A0ABW5G8N8_9PSEU</name>
<protein>
    <submittedName>
        <fullName evidence="2">Uncharacterized protein</fullName>
    </submittedName>
</protein>
<dbReference type="RefSeq" id="WP_345389620.1">
    <property type="nucleotide sequence ID" value="NZ_BAABHG010000003.1"/>
</dbReference>
<evidence type="ECO:0000313" key="2">
    <source>
        <dbReference type="EMBL" id="MFD2457861.1"/>
    </source>
</evidence>
<sequence>MTIQEQAHQLEQLAEQVPTGIALATKSELEELRSLVLGVLGETSTAVAIQGAIELAGAQIDDLTAALENVKIQIRDAAQHHLQG</sequence>
<gene>
    <name evidence="2" type="ORF">ACFSYJ_04590</name>
</gene>
<feature type="coiled-coil region" evidence="1">
    <location>
        <begin position="53"/>
        <end position="80"/>
    </location>
</feature>
<evidence type="ECO:0000256" key="1">
    <source>
        <dbReference type="SAM" id="Coils"/>
    </source>
</evidence>
<organism evidence="2 3">
    <name type="scientific">Amycolatopsis samaneae</name>
    <dbReference type="NCBI Taxonomy" id="664691"/>
    <lineage>
        <taxon>Bacteria</taxon>
        <taxon>Bacillati</taxon>
        <taxon>Actinomycetota</taxon>
        <taxon>Actinomycetes</taxon>
        <taxon>Pseudonocardiales</taxon>
        <taxon>Pseudonocardiaceae</taxon>
        <taxon>Amycolatopsis</taxon>
    </lineage>
</organism>
<reference evidence="3" key="1">
    <citation type="journal article" date="2019" name="Int. J. Syst. Evol. Microbiol.">
        <title>The Global Catalogue of Microorganisms (GCM) 10K type strain sequencing project: providing services to taxonomists for standard genome sequencing and annotation.</title>
        <authorList>
            <consortium name="The Broad Institute Genomics Platform"/>
            <consortium name="The Broad Institute Genome Sequencing Center for Infectious Disease"/>
            <person name="Wu L."/>
            <person name="Ma J."/>
        </authorList>
    </citation>
    <scope>NUCLEOTIDE SEQUENCE [LARGE SCALE GENOMIC DNA]</scope>
    <source>
        <strain evidence="3">CGMCC 4.7643</strain>
    </source>
</reference>